<proteinExistence type="inferred from homology"/>
<keyword evidence="8 11" id="KW-0408">Iron</keyword>
<keyword evidence="2 11" id="KW-0963">Cytoplasm</keyword>
<dbReference type="HOGENOM" id="CLU_090154_1_0_1"/>
<feature type="binding site" evidence="11">
    <location>
        <position position="123"/>
    </location>
    <ligand>
        <name>Ni(2+)</name>
        <dbReference type="ChEBI" id="CHEBI:49786"/>
        <note>for nickel-dependent acireductone dioxygenase activity</note>
    </ligand>
</feature>
<evidence type="ECO:0000256" key="9">
    <source>
        <dbReference type="ARBA" id="ARBA00023167"/>
    </source>
</evidence>
<reference evidence="13" key="2">
    <citation type="submission" date="2015-01" db="EMBL/GenBank/DDBJ databases">
        <title>Evolutionary Origins and Diversification of the Mycorrhizal Mutualists.</title>
        <authorList>
            <consortium name="DOE Joint Genome Institute"/>
            <consortium name="Mycorrhizal Genomics Consortium"/>
            <person name="Kohler A."/>
            <person name="Kuo A."/>
            <person name="Nagy L.G."/>
            <person name="Floudas D."/>
            <person name="Copeland A."/>
            <person name="Barry K.W."/>
            <person name="Cichocki N."/>
            <person name="Veneault-Fourrey C."/>
            <person name="LaButti K."/>
            <person name="Lindquist E.A."/>
            <person name="Lipzen A."/>
            <person name="Lundell T."/>
            <person name="Morin E."/>
            <person name="Murat C."/>
            <person name="Riley R."/>
            <person name="Ohm R."/>
            <person name="Sun H."/>
            <person name="Tunlid A."/>
            <person name="Henrissat B."/>
            <person name="Grigoriev I.V."/>
            <person name="Hibbett D.S."/>
            <person name="Martin F."/>
        </authorList>
    </citation>
    <scope>NUCLEOTIDE SEQUENCE [LARGE SCALE GENOMIC DNA]</scope>
    <source>
        <strain evidence="13">Foug A</strain>
    </source>
</reference>
<feature type="binding site" evidence="11">
    <location>
        <position position="119"/>
    </location>
    <ligand>
        <name>Ni(2+)</name>
        <dbReference type="ChEBI" id="CHEBI:49786"/>
        <note>for nickel-dependent acireductone dioxygenase activity</note>
    </ligand>
</feature>
<dbReference type="AlphaFoldDB" id="A0A0C2ZVK1"/>
<keyword evidence="10 11" id="KW-0539">Nucleus</keyword>
<dbReference type="SUPFAM" id="SSF51182">
    <property type="entry name" value="RmlC-like cupins"/>
    <property type="match status" value="1"/>
</dbReference>
<comment type="function">
    <text evidence="11">Catalyzes 2 different reactions between oxygen and the acireductone 1,2-dihydroxy-3-keto-5-methylthiopentene (DHK-MTPene) depending upon the metal bound in the active site. Fe-containing acireductone dioxygenase (Fe-ARD) produces formate and 2-keto-4-methylthiobutyrate (KMTB), the alpha-ketoacid precursor of methionine in the methionine recycle pathway. Ni-containing acireductone dioxygenase (Ni-ARD) produces methylthiopropionate, carbon monoxide and formate, and does not lie on the methionine recycle pathway.</text>
</comment>
<evidence type="ECO:0000256" key="8">
    <source>
        <dbReference type="ARBA" id="ARBA00023004"/>
    </source>
</evidence>
<dbReference type="PANTHER" id="PTHR23418:SF0">
    <property type="entry name" value="ACIREDUCTONE DIOXYGENASE"/>
    <property type="match status" value="1"/>
</dbReference>
<evidence type="ECO:0000256" key="11">
    <source>
        <dbReference type="HAMAP-Rule" id="MF_03154"/>
    </source>
</evidence>
<dbReference type="GO" id="GO:0005506">
    <property type="term" value="F:iron ion binding"/>
    <property type="evidence" value="ECO:0007669"/>
    <property type="project" value="UniProtKB-UniRule"/>
</dbReference>
<dbReference type="InterPro" id="IPR014710">
    <property type="entry name" value="RmlC-like_jellyroll"/>
</dbReference>
<evidence type="ECO:0000256" key="1">
    <source>
        <dbReference type="ARBA" id="ARBA00000428"/>
    </source>
</evidence>
<dbReference type="Gene3D" id="2.60.120.10">
    <property type="entry name" value="Jelly Rolls"/>
    <property type="match status" value="1"/>
</dbReference>
<evidence type="ECO:0000256" key="7">
    <source>
        <dbReference type="ARBA" id="ARBA00023002"/>
    </source>
</evidence>
<keyword evidence="5 11" id="KW-0479">Metal-binding</keyword>
<dbReference type="UniPathway" id="UPA00904">
    <property type="reaction ID" value="UER00878"/>
</dbReference>
<dbReference type="Proteomes" id="UP000053989">
    <property type="component" value="Unassembled WGS sequence"/>
</dbReference>
<feature type="binding site" evidence="11">
    <location>
        <position position="163"/>
    </location>
    <ligand>
        <name>Ni(2+)</name>
        <dbReference type="ChEBI" id="CHEBI:49786"/>
        <note>for nickel-dependent acireductone dioxygenase activity</note>
    </ligand>
</feature>
<dbReference type="GO" id="GO:0005634">
    <property type="term" value="C:nucleus"/>
    <property type="evidence" value="ECO:0007669"/>
    <property type="project" value="UniProtKB-SubCell"/>
</dbReference>
<gene>
    <name evidence="11" type="primary">ADI1</name>
    <name evidence="12" type="ORF">SCLCIDRAFT_8189</name>
</gene>
<keyword evidence="4 11" id="KW-0028">Amino-acid biosynthesis</keyword>
<evidence type="ECO:0000256" key="4">
    <source>
        <dbReference type="ARBA" id="ARBA00022605"/>
    </source>
</evidence>
<comment type="catalytic activity">
    <reaction evidence="1 11">
        <text>1,2-dihydroxy-5-(methylsulfanyl)pent-1-en-3-one + O2 = 4-methylsulfanyl-2-oxobutanoate + formate + 2 H(+)</text>
        <dbReference type="Rhea" id="RHEA:24504"/>
        <dbReference type="ChEBI" id="CHEBI:15378"/>
        <dbReference type="ChEBI" id="CHEBI:15379"/>
        <dbReference type="ChEBI" id="CHEBI:15740"/>
        <dbReference type="ChEBI" id="CHEBI:16723"/>
        <dbReference type="ChEBI" id="CHEBI:49252"/>
        <dbReference type="EC" id="1.13.11.54"/>
    </reaction>
</comment>
<dbReference type="GO" id="GO:0010309">
    <property type="term" value="F:acireductone dioxygenase [iron(II)-requiring] activity"/>
    <property type="evidence" value="ECO:0007669"/>
    <property type="project" value="UniProtKB-UniRule"/>
</dbReference>
<feature type="binding site" evidence="11">
    <location>
        <position position="117"/>
    </location>
    <ligand>
        <name>Ni(2+)</name>
        <dbReference type="ChEBI" id="CHEBI:49786"/>
        <note>for nickel-dependent acireductone dioxygenase activity</note>
    </ligand>
</feature>
<feature type="binding site" evidence="11">
    <location>
        <position position="163"/>
    </location>
    <ligand>
        <name>Fe(2+)</name>
        <dbReference type="ChEBI" id="CHEBI:29033"/>
        <note>for iron-dependent acireductone dioxygenase activity</note>
    </ligand>
</feature>
<evidence type="ECO:0000256" key="6">
    <source>
        <dbReference type="ARBA" id="ARBA00022964"/>
    </source>
</evidence>
<dbReference type="InterPro" id="IPR027496">
    <property type="entry name" value="ARD_euk"/>
</dbReference>
<sequence>MRPDNDGDPVGIKAGLNSPLNISPQLHQLQNGSCYYLDNSPEDYRLPHDSGIPVDYSEVLALGVIHYYFPVSPDGKYVEVDAVMDERGYKYRDFVTLNKETLGDALQSTLDGFYEEHMHEFEESRYILTGHGYWDIREHPTERWIRFKVGPGDLIILPPGMFHRFTLDEKSDLSSMRMFLHEPCRLAFPRGEEAEKSTYRVDYLKSVASNTPKFPAAIRKQQ</sequence>
<evidence type="ECO:0000256" key="5">
    <source>
        <dbReference type="ARBA" id="ARBA00022723"/>
    </source>
</evidence>
<keyword evidence="9 11" id="KW-0486">Methionine biosynthesis</keyword>
<feature type="binding site" evidence="11">
    <location>
        <position position="123"/>
    </location>
    <ligand>
        <name>Fe(2+)</name>
        <dbReference type="ChEBI" id="CHEBI:29033"/>
        <note>for iron-dependent acireductone dioxygenase activity</note>
    </ligand>
</feature>
<keyword evidence="6 11" id="KW-0223">Dioxygenase</keyword>
<evidence type="ECO:0000256" key="10">
    <source>
        <dbReference type="ARBA" id="ARBA00023242"/>
    </source>
</evidence>
<keyword evidence="13" id="KW-1185">Reference proteome</keyword>
<protein>
    <recommendedName>
        <fullName evidence="11">Acireductone dioxygenase</fullName>
    </recommendedName>
    <alternativeName>
        <fullName evidence="11">Acireductone dioxygenase (Fe(2+)-requiring)</fullName>
        <shortName evidence="11">ARD'</shortName>
        <shortName evidence="11">Fe-ARD</shortName>
        <ecNumber evidence="11">1.13.11.54</ecNumber>
    </alternativeName>
    <alternativeName>
        <fullName evidence="11">Acireductone dioxygenase (Ni(2+)-requiring)</fullName>
        <shortName evidence="11">ARD</shortName>
        <shortName evidence="11">Ni-ARD</shortName>
        <ecNumber evidence="11">1.13.11.53</ecNumber>
    </alternativeName>
</protein>
<comment type="pathway">
    <text evidence="11">Amino-acid biosynthesis; L-methionine biosynthesis via salvage pathway; L-methionine from S-methyl-5-thio-alpha-D-ribose 1-phosphate: step 5/6.</text>
</comment>
<evidence type="ECO:0000256" key="2">
    <source>
        <dbReference type="ARBA" id="ARBA00022490"/>
    </source>
</evidence>
<dbReference type="Pfam" id="PF03079">
    <property type="entry name" value="ARD"/>
    <property type="match status" value="1"/>
</dbReference>
<dbReference type="OrthoDB" id="1878998at2759"/>
<dbReference type="EC" id="1.13.11.53" evidence="11"/>
<keyword evidence="7 11" id="KW-0560">Oxidoreductase</keyword>
<dbReference type="STRING" id="1036808.A0A0C2ZVK1"/>
<keyword evidence="3 11" id="KW-0533">Nickel</keyword>
<dbReference type="EC" id="1.13.11.54" evidence="11"/>
<comment type="similarity">
    <text evidence="11">Belongs to the acireductone dioxygenase (ARD) family.</text>
</comment>
<evidence type="ECO:0000256" key="3">
    <source>
        <dbReference type="ARBA" id="ARBA00022596"/>
    </source>
</evidence>
<dbReference type="CDD" id="cd02232">
    <property type="entry name" value="cupin_ARD"/>
    <property type="match status" value="1"/>
</dbReference>
<accession>A0A0C2ZVK1</accession>
<comment type="cofactor">
    <cofactor evidence="11">
        <name>Fe(2+)</name>
        <dbReference type="ChEBI" id="CHEBI:29033"/>
    </cofactor>
    <cofactor evidence="11">
        <name>Ni(2+)</name>
        <dbReference type="ChEBI" id="CHEBI:49786"/>
    </cofactor>
    <text evidence="11">Binds either 1 Fe or Ni cation per monomer. Iron-binding promotes an acireductone dioxygenase reaction producing 2-keto-4-methylthiobutyrate, while nickel-binding promotes an acireductone dioxygenase reaction producing 3-(methylsulfanyl)propanoate.</text>
</comment>
<dbReference type="PANTHER" id="PTHR23418">
    <property type="entry name" value="ACIREDUCTONE DIOXYGENASE"/>
    <property type="match status" value="1"/>
</dbReference>
<dbReference type="InParanoid" id="A0A0C2ZVK1"/>
<dbReference type="InterPro" id="IPR004313">
    <property type="entry name" value="ARD"/>
</dbReference>
<name>A0A0C2ZVK1_9AGAM</name>
<dbReference type="GO" id="GO:0005737">
    <property type="term" value="C:cytoplasm"/>
    <property type="evidence" value="ECO:0007669"/>
    <property type="project" value="UniProtKB-SubCell"/>
</dbReference>
<dbReference type="InterPro" id="IPR011051">
    <property type="entry name" value="RmlC_Cupin_sf"/>
</dbReference>
<feature type="binding site" evidence="11">
    <location>
        <position position="119"/>
    </location>
    <ligand>
        <name>Fe(2+)</name>
        <dbReference type="ChEBI" id="CHEBI:29033"/>
        <note>for iron-dependent acireductone dioxygenase activity</note>
    </ligand>
</feature>
<comment type="subcellular location">
    <subcellularLocation>
        <location evidence="11">Cytoplasm</location>
    </subcellularLocation>
    <subcellularLocation>
        <location evidence="11">Nucleus</location>
    </subcellularLocation>
</comment>
<dbReference type="FunCoup" id="A0A0C2ZVK1">
    <property type="interactions" value="82"/>
</dbReference>
<dbReference type="GO" id="GO:0010308">
    <property type="term" value="F:acireductone dioxygenase (Ni2+-requiring) activity"/>
    <property type="evidence" value="ECO:0007669"/>
    <property type="project" value="UniProtKB-UniRule"/>
</dbReference>
<reference evidence="12 13" key="1">
    <citation type="submission" date="2014-04" db="EMBL/GenBank/DDBJ databases">
        <authorList>
            <consortium name="DOE Joint Genome Institute"/>
            <person name="Kuo A."/>
            <person name="Kohler A."/>
            <person name="Nagy L.G."/>
            <person name="Floudas D."/>
            <person name="Copeland A."/>
            <person name="Barry K.W."/>
            <person name="Cichocki N."/>
            <person name="Veneault-Fourrey C."/>
            <person name="LaButti K."/>
            <person name="Lindquist E.A."/>
            <person name="Lipzen A."/>
            <person name="Lundell T."/>
            <person name="Morin E."/>
            <person name="Murat C."/>
            <person name="Sun H."/>
            <person name="Tunlid A."/>
            <person name="Henrissat B."/>
            <person name="Grigoriev I.V."/>
            <person name="Hibbett D.S."/>
            <person name="Martin F."/>
            <person name="Nordberg H.P."/>
            <person name="Cantor M.N."/>
            <person name="Hua S.X."/>
        </authorList>
    </citation>
    <scope>NUCLEOTIDE SEQUENCE [LARGE SCALE GENOMIC DNA]</scope>
    <source>
        <strain evidence="12 13">Foug A</strain>
    </source>
</reference>
<dbReference type="EMBL" id="KN822022">
    <property type="protein sequence ID" value="KIM65513.1"/>
    <property type="molecule type" value="Genomic_DNA"/>
</dbReference>
<comment type="catalytic activity">
    <reaction evidence="11">
        <text>1,2-dihydroxy-5-(methylsulfanyl)pent-1-en-3-one + O2 = 3-(methylsulfanyl)propanoate + CO + formate + 2 H(+)</text>
        <dbReference type="Rhea" id="RHEA:14161"/>
        <dbReference type="ChEBI" id="CHEBI:15378"/>
        <dbReference type="ChEBI" id="CHEBI:15379"/>
        <dbReference type="ChEBI" id="CHEBI:15740"/>
        <dbReference type="ChEBI" id="CHEBI:17245"/>
        <dbReference type="ChEBI" id="CHEBI:49016"/>
        <dbReference type="ChEBI" id="CHEBI:49252"/>
        <dbReference type="EC" id="1.13.11.53"/>
    </reaction>
</comment>
<dbReference type="GO" id="GO:0016151">
    <property type="term" value="F:nickel cation binding"/>
    <property type="evidence" value="ECO:0007669"/>
    <property type="project" value="UniProtKB-UniRule"/>
</dbReference>
<feature type="binding site" evidence="11">
    <location>
        <position position="117"/>
    </location>
    <ligand>
        <name>Fe(2+)</name>
        <dbReference type="ChEBI" id="CHEBI:29033"/>
        <note>for iron-dependent acireductone dioxygenase activity</note>
    </ligand>
</feature>
<organism evidence="12 13">
    <name type="scientific">Scleroderma citrinum Foug A</name>
    <dbReference type="NCBI Taxonomy" id="1036808"/>
    <lineage>
        <taxon>Eukaryota</taxon>
        <taxon>Fungi</taxon>
        <taxon>Dikarya</taxon>
        <taxon>Basidiomycota</taxon>
        <taxon>Agaricomycotina</taxon>
        <taxon>Agaricomycetes</taxon>
        <taxon>Agaricomycetidae</taxon>
        <taxon>Boletales</taxon>
        <taxon>Sclerodermatineae</taxon>
        <taxon>Sclerodermataceae</taxon>
        <taxon>Scleroderma</taxon>
    </lineage>
</organism>
<dbReference type="HAMAP" id="MF_03154">
    <property type="entry name" value="Salvage_MtnD_euk"/>
    <property type="match status" value="1"/>
</dbReference>
<evidence type="ECO:0000313" key="12">
    <source>
        <dbReference type="EMBL" id="KIM65513.1"/>
    </source>
</evidence>
<evidence type="ECO:0000313" key="13">
    <source>
        <dbReference type="Proteomes" id="UP000053989"/>
    </source>
</evidence>
<dbReference type="GO" id="GO:0019509">
    <property type="term" value="P:L-methionine salvage from methylthioadenosine"/>
    <property type="evidence" value="ECO:0007669"/>
    <property type="project" value="UniProtKB-UniRule"/>
</dbReference>